<evidence type="ECO:0000313" key="4">
    <source>
        <dbReference type="Proteomes" id="UP000183050"/>
    </source>
</evidence>
<geneLocation type="plasmid" evidence="1 3">
    <name>unnamed1</name>
</geneLocation>
<evidence type="ECO:0000313" key="2">
    <source>
        <dbReference type="EMBL" id="API56692.1"/>
    </source>
</evidence>
<proteinExistence type="predicted"/>
<keyword evidence="1" id="KW-0614">Plasmid</keyword>
<dbReference type="EMBL" id="CP016287">
    <property type="protein sequence ID" value="ANP89892.1"/>
    <property type="molecule type" value="Genomic_DNA"/>
</dbReference>
<dbReference type="Proteomes" id="UP000183050">
    <property type="component" value="Plasmid unnamed3"/>
</dbReference>
<gene>
    <name evidence="1" type="ORF">BA011_29865</name>
    <name evidence="2" type="ORF">BMW22_35065</name>
</gene>
<dbReference type="EMBL" id="CP018231">
    <property type="protein sequence ID" value="API56692.1"/>
    <property type="molecule type" value="Genomic_DNA"/>
</dbReference>
<dbReference type="Pfam" id="PF19570">
    <property type="entry name" value="DUF6088"/>
    <property type="match status" value="1"/>
</dbReference>
<evidence type="ECO:0000313" key="1">
    <source>
        <dbReference type="EMBL" id="ANP89892.1"/>
    </source>
</evidence>
<protein>
    <recommendedName>
        <fullName evidence="5">Transcriptional regulator, AbiEi antitoxin, Type IV TA system</fullName>
    </recommendedName>
</protein>
<dbReference type="Proteomes" id="UP000092691">
    <property type="component" value="Plasmid unnamed1"/>
</dbReference>
<dbReference type="OrthoDB" id="583588at2"/>
<reference evidence="2 4" key="2">
    <citation type="submission" date="2016-11" db="EMBL/GenBank/DDBJ databases">
        <title>Rhizobium leguminosarum bv. viciae strain Vaf12 isolated from Vavilovia formosa root nodules from Russia, Dagestan.</title>
        <authorList>
            <person name="Kimeklis A."/>
        </authorList>
    </citation>
    <scope>NUCLEOTIDE SEQUENCE [LARGE SCALE GENOMIC DNA]</scope>
    <source>
        <strain evidence="2 4">Vaf-108</strain>
        <plasmid evidence="4">Plasmid unnamed3 sequence</plasmid>
        <plasmid evidence="2">unnamed3</plasmid>
    </source>
</reference>
<dbReference type="RefSeq" id="WP_065283457.1">
    <property type="nucleotide sequence ID" value="NZ_CP016287.1"/>
</dbReference>
<name>A0A1B1CJF1_RHILE</name>
<reference evidence="1 3" key="1">
    <citation type="submission" date="2016-06" db="EMBL/GenBank/DDBJ databases">
        <title>Microsymbionts genomes from the relict species Vavilovia formosa.</title>
        <authorList>
            <person name="Chirak E."/>
            <person name="Kimeklis A."/>
            <person name="Andronov E."/>
        </authorList>
    </citation>
    <scope>NUCLEOTIDE SEQUENCE [LARGE SCALE GENOMIC DNA]</scope>
    <source>
        <strain evidence="1 3">Vaf10</strain>
        <plasmid evidence="3">Plasmid unnamed1</plasmid>
        <plasmid evidence="1">unnamed1</plasmid>
    </source>
</reference>
<geneLocation type="plasmid" evidence="4">
    <name>unnamed3 sequence</name>
</geneLocation>
<organism evidence="1 3">
    <name type="scientific">Rhizobium leguminosarum</name>
    <dbReference type="NCBI Taxonomy" id="384"/>
    <lineage>
        <taxon>Bacteria</taxon>
        <taxon>Pseudomonadati</taxon>
        <taxon>Pseudomonadota</taxon>
        <taxon>Alphaproteobacteria</taxon>
        <taxon>Hyphomicrobiales</taxon>
        <taxon>Rhizobiaceae</taxon>
        <taxon>Rhizobium/Agrobacterium group</taxon>
        <taxon>Rhizobium</taxon>
    </lineage>
</organism>
<geneLocation type="plasmid" evidence="2">
    <name>unnamed3</name>
</geneLocation>
<evidence type="ECO:0000313" key="3">
    <source>
        <dbReference type="Proteomes" id="UP000092691"/>
    </source>
</evidence>
<evidence type="ECO:0008006" key="5">
    <source>
        <dbReference type="Google" id="ProtNLM"/>
    </source>
</evidence>
<sequence length="197" mass="22275">MAKFDELKRRLTPGKVYRRADLTKWSAAVDRDLRALVDAGELTKVSAGVYLRPKQTAFGKAPADEKDLVEAFLKDKRFLLTTPNAYNALGVGTTQLYNHTVVYNRKRHGQFKLGNRLYDFRKKAEFPETLSKEFLLVDLVNNVKRLAEGESVVLKQVKAKAKALDSSALKRAVDDYGGVRAKRFFSEVLEEQAQLHA</sequence>
<dbReference type="AlphaFoldDB" id="A0A1B1CJF1"/>
<accession>A0A1B1CJF1</accession>
<dbReference type="InterPro" id="IPR045738">
    <property type="entry name" value="DUF6088"/>
</dbReference>